<feature type="compositionally biased region" description="Basic and acidic residues" evidence="1">
    <location>
        <begin position="54"/>
        <end position="74"/>
    </location>
</feature>
<dbReference type="EMBL" id="PYDT01000010">
    <property type="protein sequence ID" value="THU47650.1"/>
    <property type="molecule type" value="Genomic_DNA"/>
</dbReference>
<accession>A0A4S8IHA2</accession>
<dbReference type="Proteomes" id="UP000317650">
    <property type="component" value="Chromosome 9"/>
</dbReference>
<protein>
    <submittedName>
        <fullName evidence="2">Uncharacterized protein</fullName>
    </submittedName>
</protein>
<name>A0A4S8IHA2_MUSBA</name>
<dbReference type="AlphaFoldDB" id="A0A4S8IHA2"/>
<comment type="caution">
    <text evidence="2">The sequence shown here is derived from an EMBL/GenBank/DDBJ whole genome shotgun (WGS) entry which is preliminary data.</text>
</comment>
<evidence type="ECO:0000313" key="2">
    <source>
        <dbReference type="EMBL" id="THU47650.1"/>
    </source>
</evidence>
<reference evidence="2 3" key="1">
    <citation type="journal article" date="2019" name="Nat. Plants">
        <title>Genome sequencing of Musa balbisiana reveals subgenome evolution and function divergence in polyploid bananas.</title>
        <authorList>
            <person name="Yao X."/>
        </authorList>
    </citation>
    <scope>NUCLEOTIDE SEQUENCE [LARGE SCALE GENOMIC DNA]</scope>
    <source>
        <strain evidence="3">cv. DH-PKW</strain>
        <tissue evidence="2">Leaves</tissue>
    </source>
</reference>
<evidence type="ECO:0000256" key="1">
    <source>
        <dbReference type="SAM" id="MobiDB-lite"/>
    </source>
</evidence>
<organism evidence="2 3">
    <name type="scientific">Musa balbisiana</name>
    <name type="common">Banana</name>
    <dbReference type="NCBI Taxonomy" id="52838"/>
    <lineage>
        <taxon>Eukaryota</taxon>
        <taxon>Viridiplantae</taxon>
        <taxon>Streptophyta</taxon>
        <taxon>Embryophyta</taxon>
        <taxon>Tracheophyta</taxon>
        <taxon>Spermatophyta</taxon>
        <taxon>Magnoliopsida</taxon>
        <taxon>Liliopsida</taxon>
        <taxon>Zingiberales</taxon>
        <taxon>Musaceae</taxon>
        <taxon>Musa</taxon>
    </lineage>
</organism>
<evidence type="ECO:0000313" key="3">
    <source>
        <dbReference type="Proteomes" id="UP000317650"/>
    </source>
</evidence>
<feature type="region of interest" description="Disordered" evidence="1">
    <location>
        <begin position="48"/>
        <end position="87"/>
    </location>
</feature>
<sequence>MDAICVVREAYSPSSADNKSKEMCALCMPFPLQNHHGYSTLQPRWCVPNPPDSTHSEERLETTEQMADSHDVGEQKQGAKVLSSASH</sequence>
<gene>
    <name evidence="2" type="ORF">C4D60_Mb09t17840</name>
</gene>
<keyword evidence="3" id="KW-1185">Reference proteome</keyword>
<proteinExistence type="predicted"/>